<sequence>MEAFFPNISNWVDEAQVVRHQWGMARYAPGAHRRILDFKRHAESLHGISFAGNDFDGVHMESGVRSARRAAHRAEQT</sequence>
<dbReference type="AlphaFoldDB" id="A0A9X0YBS8"/>
<gene>
    <name evidence="2" type="ORF">JWR99_14655</name>
</gene>
<protein>
    <submittedName>
        <fullName evidence="2">FAD-dependent oxidoreductase</fullName>
    </submittedName>
</protein>
<name>A0A9X0YBS8_9PSED</name>
<reference evidence="2 3" key="1">
    <citation type="journal article" date="2021" name="Int. J. Syst. Evol. Microbiol.">
        <title>Pseudomonas lactucae sp. nov., a pathogen causing bacterial rot of lettuce in Japan.</title>
        <authorList>
            <person name="Sawada H."/>
            <person name="Fujikawa T."/>
            <person name="Satou M."/>
        </authorList>
    </citation>
    <scope>NUCLEOTIDE SEQUENCE [LARGE SCALE GENOMIC DNA]</scope>
    <source>
        <strain evidence="2 3">MAFF 301381</strain>
    </source>
</reference>
<dbReference type="InterPro" id="IPR036188">
    <property type="entry name" value="FAD/NAD-bd_sf"/>
</dbReference>
<dbReference type="Proteomes" id="UP001154860">
    <property type="component" value="Unassembled WGS sequence"/>
</dbReference>
<proteinExistence type="predicted"/>
<dbReference type="Gene3D" id="3.50.50.60">
    <property type="entry name" value="FAD/NAD(P)-binding domain"/>
    <property type="match status" value="1"/>
</dbReference>
<evidence type="ECO:0000313" key="3">
    <source>
        <dbReference type="Proteomes" id="UP001154860"/>
    </source>
</evidence>
<feature type="domain" description="Amine oxidase" evidence="1">
    <location>
        <begin position="3"/>
        <end position="73"/>
    </location>
</feature>
<comment type="caution">
    <text evidence="2">The sequence shown here is derived from an EMBL/GenBank/DDBJ whole genome shotgun (WGS) entry which is preliminary data.</text>
</comment>
<evidence type="ECO:0000259" key="1">
    <source>
        <dbReference type="Pfam" id="PF01593"/>
    </source>
</evidence>
<reference evidence="2 3" key="2">
    <citation type="journal article" date="2023" name="Plant Pathol.">
        <title>Dismantling and reorganizing Pseudomonas marginalis sensu#lato.</title>
        <authorList>
            <person name="Sawada H."/>
            <person name="Fujikawa T."/>
            <person name="Satou M."/>
        </authorList>
    </citation>
    <scope>NUCLEOTIDE SEQUENCE [LARGE SCALE GENOMIC DNA]</scope>
    <source>
        <strain evidence="2 3">MAFF 301381</strain>
    </source>
</reference>
<accession>A0A9X0YBS8</accession>
<evidence type="ECO:0000313" key="2">
    <source>
        <dbReference type="EMBL" id="MBN2977125.1"/>
    </source>
</evidence>
<dbReference type="Pfam" id="PF01593">
    <property type="entry name" value="Amino_oxidase"/>
    <property type="match status" value="1"/>
</dbReference>
<dbReference type="GO" id="GO:0016491">
    <property type="term" value="F:oxidoreductase activity"/>
    <property type="evidence" value="ECO:0007669"/>
    <property type="project" value="InterPro"/>
</dbReference>
<dbReference type="InterPro" id="IPR002937">
    <property type="entry name" value="Amino_oxidase"/>
</dbReference>
<dbReference type="EMBL" id="JAFHKJ010000060">
    <property type="protein sequence ID" value="MBN2977125.1"/>
    <property type="molecule type" value="Genomic_DNA"/>
</dbReference>
<keyword evidence="3" id="KW-1185">Reference proteome</keyword>
<organism evidence="2 3">
    <name type="scientific">Pseudomonas lactucae</name>
    <dbReference type="NCBI Taxonomy" id="2813360"/>
    <lineage>
        <taxon>Bacteria</taxon>
        <taxon>Pseudomonadati</taxon>
        <taxon>Pseudomonadota</taxon>
        <taxon>Gammaproteobacteria</taxon>
        <taxon>Pseudomonadales</taxon>
        <taxon>Pseudomonadaceae</taxon>
        <taxon>Pseudomonas</taxon>
    </lineage>
</organism>